<feature type="transmembrane region" description="Helical" evidence="1">
    <location>
        <begin position="46"/>
        <end position="71"/>
    </location>
</feature>
<sequence length="73" mass="7963">MLGPKGQQSHSGQWLPANDGLYQRLVNEPIDANTLPKDREAAPGRILQLLLVLVIATSLVLRWSSSVIVACSR</sequence>
<dbReference type="RefSeq" id="WP_328984479.1">
    <property type="nucleotide sequence ID" value="NZ_CP121472.1"/>
</dbReference>
<evidence type="ECO:0000313" key="3">
    <source>
        <dbReference type="Proteomes" id="UP001432180"/>
    </source>
</evidence>
<keyword evidence="3" id="KW-1185">Reference proteome</keyword>
<name>A0ABZ0SEI8_9GAMM</name>
<proteinExistence type="predicted"/>
<evidence type="ECO:0000313" key="2">
    <source>
        <dbReference type="EMBL" id="WPL18734.1"/>
    </source>
</evidence>
<reference evidence="2 3" key="1">
    <citation type="journal article" date="2023" name="Microorganisms">
        <title>Thiorhodovibrio frisius and Trv. litoralis spp. nov., Two Novel Members from a Clade of Fastidious Purple Sulfur Bacteria That Exhibit Unique Red-Shifted Light-Harvesting Capabilities.</title>
        <authorList>
            <person name="Methner A."/>
            <person name="Kuzyk S.B."/>
            <person name="Petersen J."/>
            <person name="Bauer S."/>
            <person name="Brinkmann H."/>
            <person name="Sichau K."/>
            <person name="Wanner G."/>
            <person name="Wolf J."/>
            <person name="Neumann-Schaal M."/>
            <person name="Henke P."/>
            <person name="Tank M."/>
            <person name="Sproer C."/>
            <person name="Bunk B."/>
            <person name="Overmann J."/>
        </authorList>
    </citation>
    <scope>NUCLEOTIDE SEQUENCE [LARGE SCALE GENOMIC DNA]</scope>
    <source>
        <strain evidence="2 3">DSM 6702</strain>
    </source>
</reference>
<evidence type="ECO:0000256" key="1">
    <source>
        <dbReference type="SAM" id="Phobius"/>
    </source>
</evidence>
<gene>
    <name evidence="2" type="ORF">Thiowin_03822</name>
</gene>
<organism evidence="2 3">
    <name type="scientific">Thiorhodovibrio winogradskyi</name>
    <dbReference type="NCBI Taxonomy" id="77007"/>
    <lineage>
        <taxon>Bacteria</taxon>
        <taxon>Pseudomonadati</taxon>
        <taxon>Pseudomonadota</taxon>
        <taxon>Gammaproteobacteria</taxon>
        <taxon>Chromatiales</taxon>
        <taxon>Chromatiaceae</taxon>
        <taxon>Thiorhodovibrio</taxon>
    </lineage>
</organism>
<dbReference type="EMBL" id="CP121472">
    <property type="protein sequence ID" value="WPL18734.1"/>
    <property type="molecule type" value="Genomic_DNA"/>
</dbReference>
<keyword evidence="1" id="KW-1133">Transmembrane helix</keyword>
<dbReference type="Proteomes" id="UP001432180">
    <property type="component" value="Chromosome"/>
</dbReference>
<protein>
    <submittedName>
        <fullName evidence="2">Uncharacterized protein</fullName>
    </submittedName>
</protein>
<keyword evidence="1" id="KW-0472">Membrane</keyword>
<keyword evidence="1" id="KW-0812">Transmembrane</keyword>
<accession>A0ABZ0SEI8</accession>